<evidence type="ECO:0000313" key="3">
    <source>
        <dbReference type="Proteomes" id="UP000616769"/>
    </source>
</evidence>
<sequence>MPTGFTRLTGHTLTPQSNKWLGYLPASPHHLATTSSGPTHMHHQPAKDRKQQHTRVVSITDSPWSHTHGYGNINPLSIDYACRPRLRPRLTLGRLA</sequence>
<evidence type="ECO:0000313" key="2">
    <source>
        <dbReference type="EMBL" id="KPM07194.1"/>
    </source>
</evidence>
<gene>
    <name evidence="2" type="ORF">QR98_0056810</name>
</gene>
<dbReference type="Proteomes" id="UP000616769">
    <property type="component" value="Unassembled WGS sequence"/>
</dbReference>
<dbReference type="AlphaFoldDB" id="A0A132A8B7"/>
<comment type="caution">
    <text evidence="2">The sequence shown here is derived from an EMBL/GenBank/DDBJ whole genome shotgun (WGS) entry which is preliminary data.</text>
</comment>
<dbReference type="VEuPathDB" id="VectorBase:SSCA007139"/>
<feature type="region of interest" description="Disordered" evidence="1">
    <location>
        <begin position="24"/>
        <end position="64"/>
    </location>
</feature>
<dbReference type="EMBL" id="JXLN01011381">
    <property type="protein sequence ID" value="KPM07194.1"/>
    <property type="molecule type" value="Genomic_DNA"/>
</dbReference>
<reference evidence="2 3" key="1">
    <citation type="journal article" date="2015" name="Parasit. Vectors">
        <title>Draft genome of the scabies mite.</title>
        <authorList>
            <person name="Rider S.D.Jr."/>
            <person name="Morgan M.S."/>
            <person name="Arlian L.G."/>
        </authorList>
    </citation>
    <scope>NUCLEOTIDE SEQUENCE [LARGE SCALE GENOMIC DNA]</scope>
    <source>
        <strain evidence="2">Arlian Lab</strain>
    </source>
</reference>
<protein>
    <submittedName>
        <fullName evidence="2">Uncharacterized protein</fullName>
    </submittedName>
</protein>
<name>A0A132A8B7_SARSC</name>
<accession>A0A132A8B7</accession>
<organism evidence="2 3">
    <name type="scientific">Sarcoptes scabiei</name>
    <name type="common">Itch mite</name>
    <name type="synonym">Acarus scabiei</name>
    <dbReference type="NCBI Taxonomy" id="52283"/>
    <lineage>
        <taxon>Eukaryota</taxon>
        <taxon>Metazoa</taxon>
        <taxon>Ecdysozoa</taxon>
        <taxon>Arthropoda</taxon>
        <taxon>Chelicerata</taxon>
        <taxon>Arachnida</taxon>
        <taxon>Acari</taxon>
        <taxon>Acariformes</taxon>
        <taxon>Sarcoptiformes</taxon>
        <taxon>Astigmata</taxon>
        <taxon>Psoroptidia</taxon>
        <taxon>Sarcoptoidea</taxon>
        <taxon>Sarcoptidae</taxon>
        <taxon>Sarcoptinae</taxon>
        <taxon>Sarcoptes</taxon>
    </lineage>
</organism>
<proteinExistence type="predicted"/>
<feature type="compositionally biased region" description="Polar residues" evidence="1">
    <location>
        <begin position="54"/>
        <end position="64"/>
    </location>
</feature>
<evidence type="ECO:0000256" key="1">
    <source>
        <dbReference type="SAM" id="MobiDB-lite"/>
    </source>
</evidence>